<dbReference type="NCBIfam" id="TIGR02954">
    <property type="entry name" value="Sig70_famx3"/>
    <property type="match status" value="1"/>
</dbReference>
<dbReference type="InterPro" id="IPR014284">
    <property type="entry name" value="RNA_pol_sigma-70_dom"/>
</dbReference>
<keyword evidence="4" id="KW-0804">Transcription</keyword>
<evidence type="ECO:0000256" key="1">
    <source>
        <dbReference type="ARBA" id="ARBA00010641"/>
    </source>
</evidence>
<dbReference type="Proteomes" id="UP000070646">
    <property type="component" value="Unassembled WGS sequence"/>
</dbReference>
<dbReference type="InterPro" id="IPR013249">
    <property type="entry name" value="RNA_pol_sigma70_r4_t2"/>
</dbReference>
<keyword evidence="2" id="KW-0805">Transcription regulation</keyword>
<accession>A0A133MS32</accession>
<dbReference type="Gene3D" id="1.10.1740.10">
    <property type="match status" value="1"/>
</dbReference>
<evidence type="ECO:0000256" key="2">
    <source>
        <dbReference type="ARBA" id="ARBA00023015"/>
    </source>
</evidence>
<dbReference type="Gene3D" id="1.10.10.10">
    <property type="entry name" value="Winged helix-like DNA-binding domain superfamily/Winged helix DNA-binding domain"/>
    <property type="match status" value="1"/>
</dbReference>
<comment type="caution">
    <text evidence="7">The sequence shown here is derived from an EMBL/GenBank/DDBJ whole genome shotgun (WGS) entry which is preliminary data.</text>
</comment>
<sequence>MYVDMDVKVFARRGKMEKTMSISYLDIDRKNKLNEIKLIKESMKGNKESFGILIKNNKEYLYKMAFLYVKDEQDALEVIHETVYRAFLNIEKLKKAKFFNTWITRILINVSIDFLKKKGKNEMLDESTPIRKERCEISTEEKLDLYNAIDLLNDNYKTVIIMMYFNDMKIKDISRVMEIPENTVKTYLRRAKQALGEVLKEGYLNE</sequence>
<dbReference type="AlphaFoldDB" id="A0A133MS32"/>
<dbReference type="InterPro" id="IPR014300">
    <property type="entry name" value="RNA_pol_sigma-V"/>
</dbReference>
<dbReference type="InterPro" id="IPR039425">
    <property type="entry name" value="RNA_pol_sigma-70-like"/>
</dbReference>
<feature type="domain" description="RNA polymerase sigma factor 70 region 4 type 2" evidence="6">
    <location>
        <begin position="144"/>
        <end position="195"/>
    </location>
</feature>
<dbReference type="EMBL" id="LRPU01000180">
    <property type="protein sequence ID" value="KXA06847.1"/>
    <property type="molecule type" value="Genomic_DNA"/>
</dbReference>
<evidence type="ECO:0000313" key="7">
    <source>
        <dbReference type="EMBL" id="KXA06847.1"/>
    </source>
</evidence>
<organism evidence="7 8">
    <name type="scientific">Clostridium perfringens</name>
    <dbReference type="NCBI Taxonomy" id="1502"/>
    <lineage>
        <taxon>Bacteria</taxon>
        <taxon>Bacillati</taxon>
        <taxon>Bacillota</taxon>
        <taxon>Clostridia</taxon>
        <taxon>Eubacteriales</taxon>
        <taxon>Clostridiaceae</taxon>
        <taxon>Clostridium</taxon>
    </lineage>
</organism>
<dbReference type="PATRIC" id="fig|1502.174.peg.2901"/>
<dbReference type="InterPro" id="IPR013325">
    <property type="entry name" value="RNA_pol_sigma_r2"/>
</dbReference>
<dbReference type="InterPro" id="IPR036388">
    <property type="entry name" value="WH-like_DNA-bd_sf"/>
</dbReference>
<evidence type="ECO:0000256" key="3">
    <source>
        <dbReference type="ARBA" id="ARBA00023082"/>
    </source>
</evidence>
<name>A0A133MS32_CLOPF</name>
<reference evidence="7 8" key="1">
    <citation type="submission" date="2016-01" db="EMBL/GenBank/DDBJ databases">
        <authorList>
            <person name="Oliw E.H."/>
        </authorList>
    </citation>
    <scope>NUCLEOTIDE SEQUENCE [LARGE SCALE GENOMIC DNA]</scope>
    <source>
        <strain evidence="7 8">MJR7757A</strain>
    </source>
</reference>
<dbReference type="PANTHER" id="PTHR43133:SF51">
    <property type="entry name" value="RNA POLYMERASE SIGMA FACTOR"/>
    <property type="match status" value="1"/>
</dbReference>
<dbReference type="PANTHER" id="PTHR43133">
    <property type="entry name" value="RNA POLYMERASE ECF-TYPE SIGMA FACTO"/>
    <property type="match status" value="1"/>
</dbReference>
<dbReference type="Pfam" id="PF08281">
    <property type="entry name" value="Sigma70_r4_2"/>
    <property type="match status" value="1"/>
</dbReference>
<comment type="similarity">
    <text evidence="1">Belongs to the sigma-70 factor family. ECF subfamily.</text>
</comment>
<dbReference type="GO" id="GO:0016987">
    <property type="term" value="F:sigma factor activity"/>
    <property type="evidence" value="ECO:0007669"/>
    <property type="project" value="UniProtKB-KW"/>
</dbReference>
<feature type="domain" description="RNA polymerase sigma-70 region 2" evidence="5">
    <location>
        <begin position="53"/>
        <end position="119"/>
    </location>
</feature>
<dbReference type="CDD" id="cd06171">
    <property type="entry name" value="Sigma70_r4"/>
    <property type="match status" value="1"/>
</dbReference>
<dbReference type="GO" id="GO:0006352">
    <property type="term" value="P:DNA-templated transcription initiation"/>
    <property type="evidence" value="ECO:0007669"/>
    <property type="project" value="InterPro"/>
</dbReference>
<dbReference type="GO" id="GO:0003677">
    <property type="term" value="F:DNA binding"/>
    <property type="evidence" value="ECO:0007669"/>
    <property type="project" value="InterPro"/>
</dbReference>
<evidence type="ECO:0000313" key="8">
    <source>
        <dbReference type="Proteomes" id="UP000070646"/>
    </source>
</evidence>
<dbReference type="InterPro" id="IPR007627">
    <property type="entry name" value="RNA_pol_sigma70_r2"/>
</dbReference>
<gene>
    <name evidence="7" type="ORF">HMPREF3222_02877</name>
</gene>
<dbReference type="SUPFAM" id="SSF88659">
    <property type="entry name" value="Sigma3 and sigma4 domains of RNA polymerase sigma factors"/>
    <property type="match status" value="1"/>
</dbReference>
<dbReference type="InterPro" id="IPR013324">
    <property type="entry name" value="RNA_pol_sigma_r3/r4-like"/>
</dbReference>
<dbReference type="SUPFAM" id="SSF88946">
    <property type="entry name" value="Sigma2 domain of RNA polymerase sigma factors"/>
    <property type="match status" value="1"/>
</dbReference>
<evidence type="ECO:0000259" key="5">
    <source>
        <dbReference type="Pfam" id="PF04542"/>
    </source>
</evidence>
<proteinExistence type="inferred from homology"/>
<dbReference type="Pfam" id="PF04542">
    <property type="entry name" value="Sigma70_r2"/>
    <property type="match status" value="1"/>
</dbReference>
<keyword evidence="3" id="KW-0731">Sigma factor</keyword>
<protein>
    <submittedName>
        <fullName evidence="7">RNA polymerase sigma-70 factor family</fullName>
    </submittedName>
</protein>
<dbReference type="NCBIfam" id="TIGR02937">
    <property type="entry name" value="sigma70-ECF"/>
    <property type="match status" value="1"/>
</dbReference>
<evidence type="ECO:0000256" key="4">
    <source>
        <dbReference type="ARBA" id="ARBA00023163"/>
    </source>
</evidence>
<evidence type="ECO:0000259" key="6">
    <source>
        <dbReference type="Pfam" id="PF08281"/>
    </source>
</evidence>